<evidence type="ECO:0000313" key="6">
    <source>
        <dbReference type="EMBL" id="BDE97618.1"/>
    </source>
</evidence>
<organism evidence="6 7">
    <name type="scientific">Raoultibacter timonensis</name>
    <dbReference type="NCBI Taxonomy" id="1907662"/>
    <lineage>
        <taxon>Bacteria</taxon>
        <taxon>Bacillati</taxon>
        <taxon>Actinomycetota</taxon>
        <taxon>Coriobacteriia</taxon>
        <taxon>Eggerthellales</taxon>
        <taxon>Eggerthellaceae</taxon>
        <taxon>Raoultibacter</taxon>
    </lineage>
</organism>
<dbReference type="Gene3D" id="3.30.70.20">
    <property type="match status" value="1"/>
</dbReference>
<evidence type="ECO:0000313" key="7">
    <source>
        <dbReference type="Proteomes" id="UP001320544"/>
    </source>
</evidence>
<keyword evidence="3" id="KW-0408">Iron</keyword>
<proteinExistence type="predicted"/>
<accession>A0ABN6MM37</accession>
<evidence type="ECO:0000256" key="2">
    <source>
        <dbReference type="ARBA" id="ARBA00022723"/>
    </source>
</evidence>
<reference evidence="6 7" key="1">
    <citation type="submission" date="2022-01" db="EMBL/GenBank/DDBJ databases">
        <title>Novel bile acid biosynthetic pathways are enriched in the microbiome of centenarians.</title>
        <authorList>
            <person name="Sato Y."/>
            <person name="Atarashi K."/>
            <person name="Plichta R.D."/>
            <person name="Arai Y."/>
            <person name="Sasajima S."/>
            <person name="Kearney M.S."/>
            <person name="Suda W."/>
            <person name="Takeshita K."/>
            <person name="Sasaki T."/>
            <person name="Okamoto S."/>
            <person name="Skelly N.A."/>
            <person name="Okamura Y."/>
            <person name="Vlamakis H."/>
            <person name="Li Y."/>
            <person name="Tanoue T."/>
            <person name="Takei H."/>
            <person name="Nittono H."/>
            <person name="Narushima S."/>
            <person name="Irie J."/>
            <person name="Itoh H."/>
            <person name="Moriya K."/>
            <person name="Sugiura Y."/>
            <person name="Suematsu M."/>
            <person name="Moritoki N."/>
            <person name="Shibata S."/>
            <person name="Littman R.D."/>
            <person name="Fischbach A.M."/>
            <person name="Uwamino Y."/>
            <person name="Inoue T."/>
            <person name="Honda A."/>
            <person name="Hattori M."/>
            <person name="Murai T."/>
            <person name="Xavier J.R."/>
            <person name="Hirose N."/>
            <person name="Honda K."/>
        </authorList>
    </citation>
    <scope>NUCLEOTIDE SEQUENCE [LARGE SCALE GENOMIC DNA]</scope>
    <source>
        <strain evidence="6 7">CE91-St30</strain>
    </source>
</reference>
<evidence type="ECO:0000259" key="5">
    <source>
        <dbReference type="PROSITE" id="PS51379"/>
    </source>
</evidence>
<dbReference type="PROSITE" id="PS51379">
    <property type="entry name" value="4FE4S_FER_2"/>
    <property type="match status" value="1"/>
</dbReference>
<name>A0ABN6MM37_9ACTN</name>
<evidence type="ECO:0000256" key="1">
    <source>
        <dbReference type="ARBA" id="ARBA00022485"/>
    </source>
</evidence>
<dbReference type="PANTHER" id="PTHR43177">
    <property type="entry name" value="PROTEIN NRFC"/>
    <property type="match status" value="1"/>
</dbReference>
<keyword evidence="1" id="KW-0004">4Fe-4S</keyword>
<dbReference type="InterPro" id="IPR050954">
    <property type="entry name" value="ET_IronSulfur_Cluster-Binding"/>
</dbReference>
<evidence type="ECO:0000256" key="3">
    <source>
        <dbReference type="ARBA" id="ARBA00023004"/>
    </source>
</evidence>
<dbReference type="Proteomes" id="UP001320544">
    <property type="component" value="Chromosome"/>
</dbReference>
<dbReference type="EMBL" id="AP025564">
    <property type="protein sequence ID" value="BDE97618.1"/>
    <property type="molecule type" value="Genomic_DNA"/>
</dbReference>
<dbReference type="SUPFAM" id="SSF54862">
    <property type="entry name" value="4Fe-4S ferredoxins"/>
    <property type="match status" value="1"/>
</dbReference>
<dbReference type="InterPro" id="IPR017896">
    <property type="entry name" value="4Fe4S_Fe-S-bd"/>
</dbReference>
<feature type="domain" description="4Fe-4S ferredoxin-type" evidence="5">
    <location>
        <begin position="4"/>
        <end position="33"/>
    </location>
</feature>
<keyword evidence="2" id="KW-0479">Metal-binding</keyword>
<dbReference type="PANTHER" id="PTHR43177:SF3">
    <property type="entry name" value="PROTEIN NRFC HOMOLOG"/>
    <property type="match status" value="1"/>
</dbReference>
<dbReference type="RefSeq" id="WP_244386992.1">
    <property type="nucleotide sequence ID" value="NZ_AP025564.1"/>
</dbReference>
<gene>
    <name evidence="6" type="ORF">CE91St30_29510</name>
</gene>
<sequence length="111" mass="12542">MTKYGILIDYEWCTGCHSCEFACQMEHQYPVGQTGILVNEIGPWKIEEDVWQLAYMPVPTDQCDLCAARTEMGKLPTCVSHCQAKCMEYGTLEELSAKLTEKPKQAVFALD</sequence>
<keyword evidence="7" id="KW-1185">Reference proteome</keyword>
<keyword evidence="4" id="KW-0411">Iron-sulfur</keyword>
<protein>
    <submittedName>
        <fullName evidence="6">Oxidoreductase</fullName>
    </submittedName>
</protein>
<dbReference type="Pfam" id="PF12797">
    <property type="entry name" value="Fer4_2"/>
    <property type="match status" value="1"/>
</dbReference>
<evidence type="ECO:0000256" key="4">
    <source>
        <dbReference type="ARBA" id="ARBA00023014"/>
    </source>
</evidence>